<proteinExistence type="predicted"/>
<sequence length="237" mass="27204">MANSTETLAVQRALLMPEVLSAIFKWIHEDNASFWYAKDGHRDTHYRYGREGVLVRCGLVNRLWFKEAMRCLWMEPNVGFFRQCNLPALFAKINPSRRQFYADFIKKAVLVTISDSRDPDSPLCAVIFPKLEALKLVLDGYCDGFYVPKVNCPKLTNLEIDPPYESEPEESFGITRDEMDIILDQIPNVFPSLEYISFLNCVKINSGALKHLAERLPHFKDLDESEVRTSTEDDSDG</sequence>
<dbReference type="OrthoDB" id="2305901at2759"/>
<dbReference type="Proteomes" id="UP000799772">
    <property type="component" value="Unassembled WGS sequence"/>
</dbReference>
<dbReference type="Gene3D" id="3.80.10.10">
    <property type="entry name" value="Ribonuclease Inhibitor"/>
    <property type="match status" value="1"/>
</dbReference>
<comment type="caution">
    <text evidence="1">The sequence shown here is derived from an EMBL/GenBank/DDBJ whole genome shotgun (WGS) entry which is preliminary data.</text>
</comment>
<name>A0A9P4I768_9PEZI</name>
<protein>
    <submittedName>
        <fullName evidence="1">Uncharacterized protein</fullName>
    </submittedName>
</protein>
<evidence type="ECO:0000313" key="2">
    <source>
        <dbReference type="Proteomes" id="UP000799772"/>
    </source>
</evidence>
<dbReference type="EMBL" id="ML978130">
    <property type="protein sequence ID" value="KAF2096260.1"/>
    <property type="molecule type" value="Genomic_DNA"/>
</dbReference>
<gene>
    <name evidence="1" type="ORF">NA57DRAFT_79027</name>
</gene>
<evidence type="ECO:0000313" key="1">
    <source>
        <dbReference type="EMBL" id="KAF2096260.1"/>
    </source>
</evidence>
<accession>A0A9P4I768</accession>
<reference evidence="1" key="1">
    <citation type="journal article" date="2020" name="Stud. Mycol.">
        <title>101 Dothideomycetes genomes: a test case for predicting lifestyles and emergence of pathogens.</title>
        <authorList>
            <person name="Haridas S."/>
            <person name="Albert R."/>
            <person name="Binder M."/>
            <person name="Bloem J."/>
            <person name="Labutti K."/>
            <person name="Salamov A."/>
            <person name="Andreopoulos B."/>
            <person name="Baker S."/>
            <person name="Barry K."/>
            <person name="Bills G."/>
            <person name="Bluhm B."/>
            <person name="Cannon C."/>
            <person name="Castanera R."/>
            <person name="Culley D."/>
            <person name="Daum C."/>
            <person name="Ezra D."/>
            <person name="Gonzalez J."/>
            <person name="Henrissat B."/>
            <person name="Kuo A."/>
            <person name="Liang C."/>
            <person name="Lipzen A."/>
            <person name="Lutzoni F."/>
            <person name="Magnuson J."/>
            <person name="Mondo S."/>
            <person name="Nolan M."/>
            <person name="Ohm R."/>
            <person name="Pangilinan J."/>
            <person name="Park H.-J."/>
            <person name="Ramirez L."/>
            <person name="Alfaro M."/>
            <person name="Sun H."/>
            <person name="Tritt A."/>
            <person name="Yoshinaga Y."/>
            <person name="Zwiers L.-H."/>
            <person name="Turgeon B."/>
            <person name="Goodwin S."/>
            <person name="Spatafora J."/>
            <person name="Crous P."/>
            <person name="Grigoriev I."/>
        </authorList>
    </citation>
    <scope>NUCLEOTIDE SEQUENCE</scope>
    <source>
        <strain evidence="1">CBS 133067</strain>
    </source>
</reference>
<dbReference type="InterPro" id="IPR032675">
    <property type="entry name" value="LRR_dom_sf"/>
</dbReference>
<dbReference type="AlphaFoldDB" id="A0A9P4I768"/>
<organism evidence="1 2">
    <name type="scientific">Rhizodiscina lignyota</name>
    <dbReference type="NCBI Taxonomy" id="1504668"/>
    <lineage>
        <taxon>Eukaryota</taxon>
        <taxon>Fungi</taxon>
        <taxon>Dikarya</taxon>
        <taxon>Ascomycota</taxon>
        <taxon>Pezizomycotina</taxon>
        <taxon>Dothideomycetes</taxon>
        <taxon>Pleosporomycetidae</taxon>
        <taxon>Aulographales</taxon>
        <taxon>Rhizodiscinaceae</taxon>
        <taxon>Rhizodiscina</taxon>
    </lineage>
</organism>
<keyword evidence="2" id="KW-1185">Reference proteome</keyword>